<gene>
    <name evidence="11" type="ORF">FVF58_40455</name>
</gene>
<dbReference type="GO" id="GO:0034707">
    <property type="term" value="C:chloride channel complex"/>
    <property type="evidence" value="ECO:0007669"/>
    <property type="project" value="UniProtKB-KW"/>
</dbReference>
<evidence type="ECO:0000256" key="9">
    <source>
        <dbReference type="ARBA" id="ARBA00023303"/>
    </source>
</evidence>
<evidence type="ECO:0000256" key="4">
    <source>
        <dbReference type="ARBA" id="ARBA00022989"/>
    </source>
</evidence>
<keyword evidence="3 10" id="KW-0812">Transmembrane</keyword>
<keyword evidence="9" id="KW-0407">Ion channel</keyword>
<feature type="transmembrane region" description="Helical" evidence="10">
    <location>
        <begin position="77"/>
        <end position="95"/>
    </location>
</feature>
<keyword evidence="8" id="KW-0868">Chloride</keyword>
<evidence type="ECO:0000256" key="10">
    <source>
        <dbReference type="SAM" id="Phobius"/>
    </source>
</evidence>
<reference evidence="11 12" key="1">
    <citation type="submission" date="2019-08" db="EMBL/GenBank/DDBJ databases">
        <title>Paraburkholderia sp. DCY113.</title>
        <authorList>
            <person name="Kang J."/>
        </authorList>
    </citation>
    <scope>NUCLEOTIDE SEQUENCE [LARGE SCALE GENOMIC DNA]</scope>
    <source>
        <strain evidence="11 12">DCY113</strain>
    </source>
</reference>
<keyword evidence="4 10" id="KW-1133">Transmembrane helix</keyword>
<dbReference type="InterPro" id="IPR050368">
    <property type="entry name" value="ClC-type_chloride_channel"/>
</dbReference>
<dbReference type="Gene3D" id="1.10.3080.10">
    <property type="entry name" value="Clc chloride channel"/>
    <property type="match status" value="1"/>
</dbReference>
<feature type="transmembrane region" description="Helical" evidence="10">
    <location>
        <begin position="338"/>
        <end position="361"/>
    </location>
</feature>
<dbReference type="SUPFAM" id="SSF81340">
    <property type="entry name" value="Clc chloride channel"/>
    <property type="match status" value="1"/>
</dbReference>
<keyword evidence="6 10" id="KW-0472">Membrane</keyword>
<dbReference type="Proteomes" id="UP000325273">
    <property type="component" value="Unassembled WGS sequence"/>
</dbReference>
<keyword evidence="5" id="KW-0406">Ion transport</keyword>
<keyword evidence="7" id="KW-0869">Chloride channel</keyword>
<evidence type="ECO:0000256" key="3">
    <source>
        <dbReference type="ARBA" id="ARBA00022692"/>
    </source>
</evidence>
<comment type="caution">
    <text evidence="11">The sequence shown here is derived from an EMBL/GenBank/DDBJ whole genome shotgun (WGS) entry which is preliminary data.</text>
</comment>
<proteinExistence type="predicted"/>
<dbReference type="InterPro" id="IPR014743">
    <property type="entry name" value="Cl-channel_core"/>
</dbReference>
<dbReference type="RefSeq" id="WP_149675257.1">
    <property type="nucleotide sequence ID" value="NZ_VTUZ01000045.1"/>
</dbReference>
<dbReference type="InterPro" id="IPR001807">
    <property type="entry name" value="ClC"/>
</dbReference>
<feature type="transmembrane region" description="Helical" evidence="10">
    <location>
        <begin position="20"/>
        <end position="43"/>
    </location>
</feature>
<evidence type="ECO:0000256" key="6">
    <source>
        <dbReference type="ARBA" id="ARBA00023136"/>
    </source>
</evidence>
<feature type="transmembrane region" description="Helical" evidence="10">
    <location>
        <begin position="305"/>
        <end position="326"/>
    </location>
</feature>
<dbReference type="PANTHER" id="PTHR43427">
    <property type="entry name" value="CHLORIDE CHANNEL PROTEIN CLC-E"/>
    <property type="match status" value="1"/>
</dbReference>
<evidence type="ECO:0000313" key="11">
    <source>
        <dbReference type="EMBL" id="KAA1000256.1"/>
    </source>
</evidence>
<evidence type="ECO:0000256" key="2">
    <source>
        <dbReference type="ARBA" id="ARBA00022448"/>
    </source>
</evidence>
<accession>A0A5B0GA78</accession>
<keyword evidence="2" id="KW-0813">Transport</keyword>
<feature type="transmembrane region" description="Helical" evidence="10">
    <location>
        <begin position="274"/>
        <end position="293"/>
    </location>
</feature>
<keyword evidence="12" id="KW-1185">Reference proteome</keyword>
<organism evidence="11 12">
    <name type="scientific">Paraburkholderia panacisoli</name>
    <dbReference type="NCBI Taxonomy" id="2603818"/>
    <lineage>
        <taxon>Bacteria</taxon>
        <taxon>Pseudomonadati</taxon>
        <taxon>Pseudomonadota</taxon>
        <taxon>Betaproteobacteria</taxon>
        <taxon>Burkholderiales</taxon>
        <taxon>Burkholderiaceae</taxon>
        <taxon>Paraburkholderia</taxon>
    </lineage>
</organism>
<dbReference type="PANTHER" id="PTHR43427:SF6">
    <property type="entry name" value="CHLORIDE CHANNEL PROTEIN CLC-E"/>
    <property type="match status" value="1"/>
</dbReference>
<name>A0A5B0GA78_9BURK</name>
<evidence type="ECO:0000256" key="1">
    <source>
        <dbReference type="ARBA" id="ARBA00004141"/>
    </source>
</evidence>
<evidence type="ECO:0000256" key="7">
    <source>
        <dbReference type="ARBA" id="ARBA00023173"/>
    </source>
</evidence>
<protein>
    <submittedName>
        <fullName evidence="11">Chloride channel protein</fullName>
    </submittedName>
</protein>
<feature type="transmembrane region" description="Helical" evidence="10">
    <location>
        <begin position="228"/>
        <end position="253"/>
    </location>
</feature>
<evidence type="ECO:0000313" key="12">
    <source>
        <dbReference type="Proteomes" id="UP000325273"/>
    </source>
</evidence>
<sequence>MSVKSNTSMPVRREHSSFAAVTSVTLLTGIGAGLGGMLLALLLHAIQHLAYGYSVAHAISAESFLQGVSAATPEHRVLVLTICGLVAGLGWWALYRFGRPLVSIRQAVKSDDPQMPLASTAVHALLQIVTVALGSPLGREVAPREIGSALAGWLSRRAGLSVAQSRIMVACGAGAGLAAVYNVPLGGAVFVLEVLLGTFGWPALVPAIVTSSIAALVAQVGLGNEHQYLVPSMTVSASLVAWSVVCGPIFGAAARGFTELMKRSRAAAPKDWRLPVMSLLNFAIIGVLAMHFPQLLGNGKGPAGLAFDGGLTISLAAMLLVLKVVITASSLRAGAEGGLLTPGLANGALLAIVLGGTWSVFWPGASLGAFAVVGATAFLAASMQMPITAVVLVFEFTHVGQDFLIPVLFAVGGALLAFQVCAKWVPALQAGSGFNWGGVGRAR</sequence>
<dbReference type="AlphaFoldDB" id="A0A5B0GA78"/>
<dbReference type="GO" id="GO:0005254">
    <property type="term" value="F:chloride channel activity"/>
    <property type="evidence" value="ECO:0007669"/>
    <property type="project" value="UniProtKB-KW"/>
</dbReference>
<evidence type="ECO:0000256" key="8">
    <source>
        <dbReference type="ARBA" id="ARBA00023214"/>
    </source>
</evidence>
<feature type="transmembrane region" description="Helical" evidence="10">
    <location>
        <begin position="403"/>
        <end position="425"/>
    </location>
</feature>
<comment type="subcellular location">
    <subcellularLocation>
        <location evidence="1">Membrane</location>
        <topology evidence="1">Multi-pass membrane protein</topology>
    </subcellularLocation>
</comment>
<feature type="transmembrane region" description="Helical" evidence="10">
    <location>
        <begin position="367"/>
        <end position="394"/>
    </location>
</feature>
<dbReference type="Pfam" id="PF00654">
    <property type="entry name" value="Voltage_CLC"/>
    <property type="match status" value="1"/>
</dbReference>
<evidence type="ECO:0000256" key="5">
    <source>
        <dbReference type="ARBA" id="ARBA00023065"/>
    </source>
</evidence>
<dbReference type="PRINTS" id="PR00762">
    <property type="entry name" value="CLCHANNEL"/>
</dbReference>
<dbReference type="CDD" id="cd01033">
    <property type="entry name" value="ClC_like"/>
    <property type="match status" value="1"/>
</dbReference>
<dbReference type="EMBL" id="VTUZ01000045">
    <property type="protein sequence ID" value="KAA1000256.1"/>
    <property type="molecule type" value="Genomic_DNA"/>
</dbReference>